<evidence type="ECO:0000256" key="4">
    <source>
        <dbReference type="ARBA" id="ARBA00022454"/>
    </source>
</evidence>
<sequence length="473" mass="54111">MDSLYEKYQKDIRMPCKYGAKCYQKNPVHCGKYKHPPTKNKASQGDRQPRKKIKLQVKAPTTQNDSDSDSNAEPSNSNLPEKVVNNDVSESDEDSMNNYVSESDEEAMNKDVSDEDTNKMNMLKSDEETENKYTSELNEENKKNDVSESDEETDEASMKTALLNDKNEATFIKKHFLTDMPQDFYQFWDFCRNIKPENPREALKPIGLFLVGPFDVLAGKFWDAEPDSDFLIHWRYFRDPPELQTVLKGDASTGYHIGYFRDSPDENPVFLVNNQANKDGILHQMGSNIFAAVNFYLEDLKKSGDPFKKMYIGKIQSALKSEADKLKIDLSKKTPSMVAREKKIVTRTFNKIGLVVPYDKKTEQGYRALALNNKDLNTLFTKLQNSKTEEEKEKYLSELQPVLTYASIATDECDFGTGIELGWNIISHGVECLNFSASRFLKLNYELLKREAFGQIAVAHMKNRRKGSNLSIL</sequence>
<feature type="region of interest" description="Disordered" evidence="6">
    <location>
        <begin position="27"/>
        <end position="156"/>
    </location>
</feature>
<dbReference type="Proteomes" id="UP001153737">
    <property type="component" value="Chromosome 3"/>
</dbReference>
<evidence type="ECO:0000256" key="1">
    <source>
        <dbReference type="ARBA" id="ARBA00004123"/>
    </source>
</evidence>
<evidence type="ECO:0000256" key="5">
    <source>
        <dbReference type="ARBA" id="ARBA00023242"/>
    </source>
</evidence>
<dbReference type="GO" id="GO:0005694">
    <property type="term" value="C:chromosome"/>
    <property type="evidence" value="ECO:0007669"/>
    <property type="project" value="UniProtKB-SubCell"/>
</dbReference>
<proteinExistence type="inferred from homology"/>
<dbReference type="InterPro" id="IPR019361">
    <property type="entry name" value="HPF1"/>
</dbReference>
<comment type="subcellular location">
    <subcellularLocation>
        <location evidence="2">Chromosome</location>
    </subcellularLocation>
    <subcellularLocation>
        <location evidence="1">Nucleus</location>
    </subcellularLocation>
</comment>
<feature type="compositionally biased region" description="Polar residues" evidence="6">
    <location>
        <begin position="59"/>
        <end position="79"/>
    </location>
</feature>
<comment type="similarity">
    <text evidence="3">Belongs to the HPF1 family.</text>
</comment>
<evidence type="ECO:0000256" key="3">
    <source>
        <dbReference type="ARBA" id="ARBA00010803"/>
    </source>
</evidence>
<dbReference type="GO" id="GO:0042393">
    <property type="term" value="F:histone binding"/>
    <property type="evidence" value="ECO:0007669"/>
    <property type="project" value="InterPro"/>
</dbReference>
<dbReference type="AlphaFoldDB" id="A0A9P0DJM0"/>
<dbReference type="OrthoDB" id="416496at2759"/>
<dbReference type="Pfam" id="PF10283">
    <property type="entry name" value="zf-CCHH"/>
    <property type="match status" value="1"/>
</dbReference>
<dbReference type="GO" id="GO:0072572">
    <property type="term" value="F:poly-ADP-D-ribose binding"/>
    <property type="evidence" value="ECO:0007669"/>
    <property type="project" value="TreeGrafter"/>
</dbReference>
<dbReference type="InterPro" id="IPR019406">
    <property type="entry name" value="APLF_PBZ"/>
</dbReference>
<dbReference type="EMBL" id="OU896709">
    <property type="protein sequence ID" value="CAH1159821.1"/>
    <property type="molecule type" value="Genomic_DNA"/>
</dbReference>
<name>A0A9P0DJM0_PHACE</name>
<evidence type="ECO:0000313" key="8">
    <source>
        <dbReference type="EMBL" id="CAH1159821.1"/>
    </source>
</evidence>
<reference evidence="8" key="2">
    <citation type="submission" date="2022-10" db="EMBL/GenBank/DDBJ databases">
        <authorList>
            <consortium name="ENA_rothamsted_submissions"/>
            <consortium name="culmorum"/>
            <person name="King R."/>
        </authorList>
    </citation>
    <scope>NUCLEOTIDE SEQUENCE</scope>
</reference>
<feature type="compositionally biased region" description="Basic and acidic residues" evidence="6">
    <location>
        <begin position="107"/>
        <end position="146"/>
    </location>
</feature>
<dbReference type="PANTHER" id="PTHR13386:SF1">
    <property type="entry name" value="HISTONE PARYLATION FACTOR 1"/>
    <property type="match status" value="1"/>
</dbReference>
<evidence type="ECO:0000259" key="7">
    <source>
        <dbReference type="Pfam" id="PF10283"/>
    </source>
</evidence>
<protein>
    <recommendedName>
        <fullName evidence="7">PBZ-type domain-containing protein</fullName>
    </recommendedName>
</protein>
<evidence type="ECO:0000256" key="2">
    <source>
        <dbReference type="ARBA" id="ARBA00004286"/>
    </source>
</evidence>
<organism evidence="8 9">
    <name type="scientific">Phaedon cochleariae</name>
    <name type="common">Mustard beetle</name>
    <dbReference type="NCBI Taxonomy" id="80249"/>
    <lineage>
        <taxon>Eukaryota</taxon>
        <taxon>Metazoa</taxon>
        <taxon>Ecdysozoa</taxon>
        <taxon>Arthropoda</taxon>
        <taxon>Hexapoda</taxon>
        <taxon>Insecta</taxon>
        <taxon>Pterygota</taxon>
        <taxon>Neoptera</taxon>
        <taxon>Endopterygota</taxon>
        <taxon>Coleoptera</taxon>
        <taxon>Polyphaga</taxon>
        <taxon>Cucujiformia</taxon>
        <taxon>Chrysomeloidea</taxon>
        <taxon>Chrysomelidae</taxon>
        <taxon>Chrysomelinae</taxon>
        <taxon>Chrysomelini</taxon>
        <taxon>Phaedon</taxon>
    </lineage>
</organism>
<accession>A0A9P0DJM0</accession>
<keyword evidence="9" id="KW-1185">Reference proteome</keyword>
<dbReference type="PANTHER" id="PTHR13386">
    <property type="entry name" value="HISTONE PARYLATION FACTOR 1"/>
    <property type="match status" value="1"/>
</dbReference>
<dbReference type="GO" id="GO:0006974">
    <property type="term" value="P:DNA damage response"/>
    <property type="evidence" value="ECO:0007669"/>
    <property type="project" value="InterPro"/>
</dbReference>
<evidence type="ECO:0000256" key="6">
    <source>
        <dbReference type="SAM" id="MobiDB-lite"/>
    </source>
</evidence>
<reference evidence="8" key="1">
    <citation type="submission" date="2022-01" db="EMBL/GenBank/DDBJ databases">
        <authorList>
            <person name="King R."/>
        </authorList>
    </citation>
    <scope>NUCLEOTIDE SEQUENCE</scope>
</reference>
<feature type="domain" description="PBZ-type" evidence="7">
    <location>
        <begin position="13"/>
        <end position="37"/>
    </location>
</feature>
<dbReference type="Pfam" id="PF10228">
    <property type="entry name" value="HPF1"/>
    <property type="match status" value="1"/>
</dbReference>
<evidence type="ECO:0000313" key="9">
    <source>
        <dbReference type="Proteomes" id="UP001153737"/>
    </source>
</evidence>
<gene>
    <name evidence="8" type="ORF">PHAECO_LOCUS7548</name>
</gene>
<dbReference type="GO" id="GO:0005634">
    <property type="term" value="C:nucleus"/>
    <property type="evidence" value="ECO:0007669"/>
    <property type="project" value="UniProtKB-SubCell"/>
</dbReference>
<keyword evidence="4" id="KW-0158">Chromosome</keyword>
<keyword evidence="5" id="KW-0539">Nucleus</keyword>